<evidence type="ECO:0000259" key="1">
    <source>
        <dbReference type="Pfam" id="PF18545"/>
    </source>
</evidence>
<comment type="caution">
    <text evidence="2">The sequence shown here is derived from an EMBL/GenBank/DDBJ whole genome shotgun (WGS) entry which is preliminary data.</text>
</comment>
<dbReference type="InterPro" id="IPR040624">
    <property type="entry name" value="HalOD1"/>
</dbReference>
<keyword evidence="3" id="KW-1185">Reference proteome</keyword>
<proteinExistence type="predicted"/>
<evidence type="ECO:0000313" key="3">
    <source>
        <dbReference type="Proteomes" id="UP000219689"/>
    </source>
</evidence>
<evidence type="ECO:0000313" key="2">
    <source>
        <dbReference type="EMBL" id="PCR92650.1"/>
    </source>
</evidence>
<dbReference type="AlphaFoldDB" id="A0A2A5R0M7"/>
<sequence>MDYDPSIDNTSLAVISVVGAASQTDLIDLKPLHSVIDSSALDTLFSGSGEGYQVTFEYAGLSITVDGSGVIECRHSNGDMDG</sequence>
<dbReference type="EMBL" id="NXNI01000001">
    <property type="protein sequence ID" value="PCR92650.1"/>
    <property type="molecule type" value="Genomic_DNA"/>
</dbReference>
<protein>
    <recommendedName>
        <fullName evidence="1">Halobacterial output domain-containing protein</fullName>
    </recommendedName>
</protein>
<name>A0A2A5R0M7_9EURY</name>
<feature type="domain" description="Halobacterial output" evidence="1">
    <location>
        <begin position="8"/>
        <end position="72"/>
    </location>
</feature>
<gene>
    <name evidence="2" type="ORF">CP557_07460</name>
</gene>
<dbReference type="OrthoDB" id="271604at2157"/>
<accession>A0A2A5R0M7</accession>
<organism evidence="2 3">
    <name type="scientific">Natrinema ejinorense</name>
    <dbReference type="NCBI Taxonomy" id="373386"/>
    <lineage>
        <taxon>Archaea</taxon>
        <taxon>Methanobacteriati</taxon>
        <taxon>Methanobacteriota</taxon>
        <taxon>Stenosarchaea group</taxon>
        <taxon>Halobacteria</taxon>
        <taxon>Halobacteriales</taxon>
        <taxon>Natrialbaceae</taxon>
        <taxon>Natrinema</taxon>
    </lineage>
</organism>
<reference evidence="2 3" key="1">
    <citation type="submission" date="2017-09" db="EMBL/GenBank/DDBJ databases">
        <title>Genome sequences of Natrinema ejinorence JCM 13890T.</title>
        <authorList>
            <person name="Roh S.W."/>
            <person name="Kim Y.B."/>
            <person name="Kim J.Y."/>
        </authorList>
    </citation>
    <scope>NUCLEOTIDE SEQUENCE [LARGE SCALE GENOMIC DNA]</scope>
    <source>
        <strain evidence="2 3">JCM 13890</strain>
    </source>
</reference>
<dbReference type="Pfam" id="PF18545">
    <property type="entry name" value="HalOD1"/>
    <property type="match status" value="1"/>
</dbReference>
<dbReference type="Proteomes" id="UP000219689">
    <property type="component" value="Unassembled WGS sequence"/>
</dbReference>